<dbReference type="PANTHER" id="PTHR32332">
    <property type="entry name" value="2-NITROPROPANE DIOXYGENASE"/>
    <property type="match status" value="1"/>
</dbReference>
<comment type="caution">
    <text evidence="3">The sequence shown here is derived from an EMBL/GenBank/DDBJ whole genome shotgun (WGS) entry which is preliminary data.</text>
</comment>
<reference evidence="4" key="1">
    <citation type="journal article" date="2019" name="Int. J. Syst. Evol. Microbiol.">
        <title>The Global Catalogue of Microorganisms (GCM) 10K type strain sequencing project: providing services to taxonomists for standard genome sequencing and annotation.</title>
        <authorList>
            <consortium name="The Broad Institute Genomics Platform"/>
            <consortium name="The Broad Institute Genome Sequencing Center for Infectious Disease"/>
            <person name="Wu L."/>
            <person name="Ma J."/>
        </authorList>
    </citation>
    <scope>NUCLEOTIDE SEQUENCE [LARGE SCALE GENOMIC DNA]</scope>
    <source>
        <strain evidence="4">CGMCC 1.12859</strain>
    </source>
</reference>
<protein>
    <submittedName>
        <fullName evidence="3">PfaD family polyunsaturated fatty acid/polyketide biosynthesis protein</fullName>
    </submittedName>
</protein>
<dbReference type="PANTHER" id="PTHR32332:SF20">
    <property type="entry name" value="2-NITROPROPANE DIOXYGENASE-LIKE PROTEIN"/>
    <property type="match status" value="1"/>
</dbReference>
<dbReference type="Pfam" id="PF03060">
    <property type="entry name" value="NMO"/>
    <property type="match status" value="1"/>
</dbReference>
<dbReference type="Proteomes" id="UP001596435">
    <property type="component" value="Unassembled WGS sequence"/>
</dbReference>
<evidence type="ECO:0000259" key="1">
    <source>
        <dbReference type="Pfam" id="PF18328"/>
    </source>
</evidence>
<dbReference type="CDD" id="cd04742">
    <property type="entry name" value="NPD_FabD"/>
    <property type="match status" value="1"/>
</dbReference>
<evidence type="ECO:0000313" key="3">
    <source>
        <dbReference type="EMBL" id="MFC7179316.1"/>
    </source>
</evidence>
<dbReference type="InterPro" id="IPR049489">
    <property type="entry name" value="FabD-like_helical_ins"/>
</dbReference>
<proteinExistence type="predicted"/>
<sequence length="543" mass="58033">MNDHRTPLLWQGEQYPSTDPAGIYQALADLERPCFVVRTPLGIGAAAGGRAVPSGGREQGLPLLAAAAPLAPQRLGSAAFLAAHGVAQPYLAGAMAGGIASADMVIALAREGYLGSFGAAGLLPKSIEKALARFAAEIPARPFAVNLIHSPSEERLEREAVDLFLRHGVRCVEASAFMALSPHIVRYRLAGLRQGPDGQVVAEHRVIAKISRPETAERFMRPAPAATVSALLAQGLITPLQADLAKYVPMADDITVEADSGGHTDRRPLPALLPGILRLRDTVQREHRYPAAIRVGAAGGLGTPLAVAAAFAMGAAYVVTGSVNQSCVESGASRATKAMLAEAGIADCEMAPAADMFELGVELQVLKKGTLFPMRAKKLYELYQAHDGLEALPEGERARLEAQVFRRPLADVWQECVRYFERRDPDQLARAAGNPKRRMALVFRWYLGMSSRWSTVGDPDRTLDYQIWCGPAMGSFNDWVTASYLKAPGSRRVADVAHHLMRGAAFHTRIAQLRTAGVHVPAAAADYRPVPLESSAGILEGAG</sequence>
<feature type="domain" description="Fatty acid synthase subunit PfaD N-terminal" evidence="1">
    <location>
        <begin position="10"/>
        <end position="69"/>
    </location>
</feature>
<dbReference type="RefSeq" id="WP_380230705.1">
    <property type="nucleotide sequence ID" value="NZ_JBHSVH010000002.1"/>
</dbReference>
<evidence type="ECO:0000259" key="2">
    <source>
        <dbReference type="Pfam" id="PF21607"/>
    </source>
</evidence>
<organism evidence="3 4">
    <name type="scientific">Kitasatospora paranensis</name>
    <dbReference type="NCBI Taxonomy" id="258053"/>
    <lineage>
        <taxon>Bacteria</taxon>
        <taxon>Bacillati</taxon>
        <taxon>Actinomycetota</taxon>
        <taxon>Actinomycetes</taxon>
        <taxon>Kitasatosporales</taxon>
        <taxon>Streptomycetaceae</taxon>
        <taxon>Kitasatospora</taxon>
    </lineage>
</organism>
<dbReference type="EMBL" id="JBHTAJ010000010">
    <property type="protein sequence ID" value="MFC7179316.1"/>
    <property type="molecule type" value="Genomic_DNA"/>
</dbReference>
<feature type="domain" description="[Acyl-carrier-protein] S-malonyltransferase-like inserted helical" evidence="2">
    <location>
        <begin position="386"/>
        <end position="465"/>
    </location>
</feature>
<dbReference type="InterPro" id="IPR014179">
    <property type="entry name" value="PfaD-like_TIM-barrel"/>
</dbReference>
<dbReference type="Pfam" id="PF21607">
    <property type="entry name" value="FabD_helical_ins"/>
    <property type="match status" value="1"/>
</dbReference>
<evidence type="ECO:0000313" key="4">
    <source>
        <dbReference type="Proteomes" id="UP001596435"/>
    </source>
</evidence>
<dbReference type="SUPFAM" id="SSF51412">
    <property type="entry name" value="Inosine monophosphate dehydrogenase (IMPDH)"/>
    <property type="match status" value="1"/>
</dbReference>
<dbReference type="Pfam" id="PF18328">
    <property type="entry name" value="PfaD_N"/>
    <property type="match status" value="1"/>
</dbReference>
<keyword evidence="4" id="KW-1185">Reference proteome</keyword>
<dbReference type="NCBIfam" id="TIGR02814">
    <property type="entry name" value="pfaD_fam"/>
    <property type="match status" value="1"/>
</dbReference>
<dbReference type="InterPro" id="IPR013785">
    <property type="entry name" value="Aldolase_TIM"/>
</dbReference>
<accession>A0ABW2FPW7</accession>
<name>A0ABW2FPW7_9ACTN</name>
<gene>
    <name evidence="3" type="ORF">ACFQMG_07045</name>
</gene>
<dbReference type="InterPro" id="IPR040981">
    <property type="entry name" value="PfaD_N"/>
</dbReference>
<dbReference type="Gene3D" id="3.20.20.70">
    <property type="entry name" value="Aldolase class I"/>
    <property type="match status" value="2"/>
</dbReference>